<comment type="caution">
    <text evidence="1">The sequence shown here is derived from an EMBL/GenBank/DDBJ whole genome shotgun (WGS) entry which is preliminary data.</text>
</comment>
<accession>A0A4U5M0F5</accession>
<reference evidence="1 2" key="2">
    <citation type="journal article" date="2019" name="G3 (Bethesda)">
        <title>Hybrid Assembly of the Genome of the Entomopathogenic Nematode Steinernema carpocapsae Identifies the X-Chromosome.</title>
        <authorList>
            <person name="Serra L."/>
            <person name="Macchietto M."/>
            <person name="Macias-Munoz A."/>
            <person name="McGill C.J."/>
            <person name="Rodriguez I.M."/>
            <person name="Rodriguez B."/>
            <person name="Murad R."/>
            <person name="Mortazavi A."/>
        </authorList>
    </citation>
    <scope>NUCLEOTIDE SEQUENCE [LARGE SCALE GENOMIC DNA]</scope>
    <source>
        <strain evidence="1 2">ALL</strain>
    </source>
</reference>
<dbReference type="Proteomes" id="UP000298663">
    <property type="component" value="Unassembled WGS sequence"/>
</dbReference>
<keyword evidence="2" id="KW-1185">Reference proteome</keyword>
<dbReference type="EMBL" id="AZBU02000010">
    <property type="protein sequence ID" value="TKR62110.1"/>
    <property type="molecule type" value="Genomic_DNA"/>
</dbReference>
<evidence type="ECO:0000313" key="1">
    <source>
        <dbReference type="EMBL" id="TKR62110.1"/>
    </source>
</evidence>
<dbReference type="AlphaFoldDB" id="A0A4U5M0F5"/>
<name>A0A4U5M0F5_STECR</name>
<sequence>MTDHRFLMCEIQFACSSHIDVHIRSVDIGQIHSKLAIEATETQLLVQIKKEDKSFEDVQLIRSKLESWKSLQLS</sequence>
<gene>
    <name evidence="1" type="ORF">L596_026113</name>
</gene>
<reference evidence="1 2" key="1">
    <citation type="journal article" date="2015" name="Genome Biol.">
        <title>Comparative genomics of Steinernema reveals deeply conserved gene regulatory networks.</title>
        <authorList>
            <person name="Dillman A.R."/>
            <person name="Macchietto M."/>
            <person name="Porter C.F."/>
            <person name="Rogers A."/>
            <person name="Williams B."/>
            <person name="Antoshechkin I."/>
            <person name="Lee M.M."/>
            <person name="Goodwin Z."/>
            <person name="Lu X."/>
            <person name="Lewis E.E."/>
            <person name="Goodrich-Blair H."/>
            <person name="Stock S.P."/>
            <person name="Adams B.J."/>
            <person name="Sternberg P.W."/>
            <person name="Mortazavi A."/>
        </authorList>
    </citation>
    <scope>NUCLEOTIDE SEQUENCE [LARGE SCALE GENOMIC DNA]</scope>
    <source>
        <strain evidence="1 2">ALL</strain>
    </source>
</reference>
<protein>
    <submittedName>
        <fullName evidence="1">Uncharacterized protein</fullName>
    </submittedName>
</protein>
<proteinExistence type="predicted"/>
<evidence type="ECO:0000313" key="2">
    <source>
        <dbReference type="Proteomes" id="UP000298663"/>
    </source>
</evidence>
<organism evidence="1 2">
    <name type="scientific">Steinernema carpocapsae</name>
    <name type="common">Entomopathogenic nematode</name>
    <dbReference type="NCBI Taxonomy" id="34508"/>
    <lineage>
        <taxon>Eukaryota</taxon>
        <taxon>Metazoa</taxon>
        <taxon>Ecdysozoa</taxon>
        <taxon>Nematoda</taxon>
        <taxon>Chromadorea</taxon>
        <taxon>Rhabditida</taxon>
        <taxon>Tylenchina</taxon>
        <taxon>Panagrolaimomorpha</taxon>
        <taxon>Strongyloidoidea</taxon>
        <taxon>Steinernematidae</taxon>
        <taxon>Steinernema</taxon>
    </lineage>
</organism>